<keyword evidence="3" id="KW-1185">Reference proteome</keyword>
<dbReference type="PANTHER" id="PTHR33169">
    <property type="entry name" value="PADR-FAMILY TRANSCRIPTIONAL REGULATOR"/>
    <property type="match status" value="1"/>
</dbReference>
<dbReference type="InterPro" id="IPR052509">
    <property type="entry name" value="Metal_resp_DNA-bind_regulator"/>
</dbReference>
<dbReference type="GO" id="GO:0003677">
    <property type="term" value="F:DNA binding"/>
    <property type="evidence" value="ECO:0007669"/>
    <property type="project" value="UniProtKB-KW"/>
</dbReference>
<dbReference type="SUPFAM" id="SSF46785">
    <property type="entry name" value="Winged helix' DNA-binding domain"/>
    <property type="match status" value="1"/>
</dbReference>
<dbReference type="Proteomes" id="UP000767291">
    <property type="component" value="Unassembled WGS sequence"/>
</dbReference>
<evidence type="ECO:0000313" key="2">
    <source>
        <dbReference type="EMBL" id="MBP1854128.1"/>
    </source>
</evidence>
<dbReference type="InterPro" id="IPR005149">
    <property type="entry name" value="Tscrpt_reg_PadR_N"/>
</dbReference>
<dbReference type="InterPro" id="IPR036390">
    <property type="entry name" value="WH_DNA-bd_sf"/>
</dbReference>
<dbReference type="RefSeq" id="WP_209455698.1">
    <property type="nucleotide sequence ID" value="NZ_BAAACS010000017.1"/>
</dbReference>
<dbReference type="PANTHER" id="PTHR33169:SF14">
    <property type="entry name" value="TRANSCRIPTIONAL REGULATOR RV3488"/>
    <property type="match status" value="1"/>
</dbReference>
<protein>
    <submittedName>
        <fullName evidence="2">DNA-binding PadR family transcriptional regulator</fullName>
    </submittedName>
</protein>
<dbReference type="Pfam" id="PF03551">
    <property type="entry name" value="PadR"/>
    <property type="match status" value="1"/>
</dbReference>
<dbReference type="EMBL" id="JAGGJX010000001">
    <property type="protein sequence ID" value="MBP1854128.1"/>
    <property type="molecule type" value="Genomic_DNA"/>
</dbReference>
<keyword evidence="2" id="KW-0238">DNA-binding</keyword>
<sequence length="192" mass="22250">MSSVDLAILGDLYKEPKSAYEIQKSIETTGISKWVKISTPSIYKKTIQLEKKGYLSSESIREGRMPEKTIYSITKFGKVYYMELMKKAASNHIDIMLEFNAVITNINNLSSEDANELTNSIRTNIETSMMELDKTLKNNNEIENKNLEDTEIKEKIHKLNFINKSIVKQQSNIFKTLYLWISDFKDEMNKNI</sequence>
<reference evidence="2 3" key="1">
    <citation type="submission" date="2021-03" db="EMBL/GenBank/DDBJ databases">
        <title>Genomic Encyclopedia of Type Strains, Phase IV (KMG-IV): sequencing the most valuable type-strain genomes for metagenomic binning, comparative biology and taxonomic classification.</title>
        <authorList>
            <person name="Goeker M."/>
        </authorList>
    </citation>
    <scope>NUCLEOTIDE SEQUENCE [LARGE SCALE GENOMIC DNA]</scope>
    <source>
        <strain evidence="2 3">DSM 1289</strain>
    </source>
</reference>
<accession>A0ABS4E879</accession>
<name>A0ABS4E879_9FIRM</name>
<evidence type="ECO:0000259" key="1">
    <source>
        <dbReference type="Pfam" id="PF03551"/>
    </source>
</evidence>
<gene>
    <name evidence="2" type="ORF">J2Z43_000518</name>
</gene>
<dbReference type="Gene3D" id="1.10.10.10">
    <property type="entry name" value="Winged helix-like DNA-binding domain superfamily/Winged helix DNA-binding domain"/>
    <property type="match status" value="1"/>
</dbReference>
<proteinExistence type="predicted"/>
<comment type="caution">
    <text evidence="2">The sequence shown here is derived from an EMBL/GenBank/DDBJ whole genome shotgun (WGS) entry which is preliminary data.</text>
</comment>
<organism evidence="2 3">
    <name type="scientific">Metaclostridioides mangenotii</name>
    <dbReference type="NCBI Taxonomy" id="1540"/>
    <lineage>
        <taxon>Bacteria</taxon>
        <taxon>Bacillati</taxon>
        <taxon>Bacillota</taxon>
        <taxon>Clostridia</taxon>
        <taxon>Peptostreptococcales</taxon>
        <taxon>Peptostreptococcaceae</taxon>
        <taxon>Metaclostridioides</taxon>
    </lineage>
</organism>
<dbReference type="InterPro" id="IPR036388">
    <property type="entry name" value="WH-like_DNA-bd_sf"/>
</dbReference>
<evidence type="ECO:0000313" key="3">
    <source>
        <dbReference type="Proteomes" id="UP000767291"/>
    </source>
</evidence>
<feature type="domain" description="Transcription regulator PadR N-terminal" evidence="1">
    <location>
        <begin position="8"/>
        <end position="80"/>
    </location>
</feature>